<dbReference type="EMBL" id="FOAP01000026">
    <property type="protein sequence ID" value="SEM94837.1"/>
    <property type="molecule type" value="Genomic_DNA"/>
</dbReference>
<dbReference type="SUPFAM" id="SSF53850">
    <property type="entry name" value="Periplasmic binding protein-like II"/>
    <property type="match status" value="1"/>
</dbReference>
<evidence type="ECO:0000256" key="3">
    <source>
        <dbReference type="ARBA" id="ARBA00023125"/>
    </source>
</evidence>
<dbReference type="GO" id="GO:0003700">
    <property type="term" value="F:DNA-binding transcription factor activity"/>
    <property type="evidence" value="ECO:0007669"/>
    <property type="project" value="InterPro"/>
</dbReference>
<evidence type="ECO:0000259" key="5">
    <source>
        <dbReference type="PROSITE" id="PS50931"/>
    </source>
</evidence>
<reference evidence="7" key="1">
    <citation type="submission" date="2016-10" db="EMBL/GenBank/DDBJ databases">
        <authorList>
            <person name="Varghese N."/>
            <person name="Submissions S."/>
        </authorList>
    </citation>
    <scope>NUCLEOTIDE SEQUENCE [LARGE SCALE GENOMIC DNA]</scope>
    <source>
        <strain evidence="7">DSM 17044</strain>
    </source>
</reference>
<dbReference type="Pfam" id="PF00126">
    <property type="entry name" value="HTH_1"/>
    <property type="match status" value="1"/>
</dbReference>
<protein>
    <submittedName>
        <fullName evidence="6">Transcriptional regulator, LysR family</fullName>
    </submittedName>
</protein>
<dbReference type="Gene3D" id="3.40.190.290">
    <property type="match status" value="1"/>
</dbReference>
<organism evidence="6 7">
    <name type="scientific">Stigmatella aurantiaca</name>
    <dbReference type="NCBI Taxonomy" id="41"/>
    <lineage>
        <taxon>Bacteria</taxon>
        <taxon>Pseudomonadati</taxon>
        <taxon>Myxococcota</taxon>
        <taxon>Myxococcia</taxon>
        <taxon>Myxococcales</taxon>
        <taxon>Cystobacterineae</taxon>
        <taxon>Archangiaceae</taxon>
        <taxon>Stigmatella</taxon>
    </lineage>
</organism>
<proteinExistence type="inferred from homology"/>
<dbReference type="InterPro" id="IPR005119">
    <property type="entry name" value="LysR_subst-bd"/>
</dbReference>
<dbReference type="GO" id="GO:0003677">
    <property type="term" value="F:DNA binding"/>
    <property type="evidence" value="ECO:0007669"/>
    <property type="project" value="UniProtKB-KW"/>
</dbReference>
<evidence type="ECO:0000313" key="6">
    <source>
        <dbReference type="EMBL" id="SEM94837.1"/>
    </source>
</evidence>
<name>A0A1H8CL75_STIAU</name>
<dbReference type="InterPro" id="IPR058163">
    <property type="entry name" value="LysR-type_TF_proteobact-type"/>
</dbReference>
<dbReference type="AlphaFoldDB" id="A0A1H8CL75"/>
<dbReference type="InterPro" id="IPR036390">
    <property type="entry name" value="WH_DNA-bd_sf"/>
</dbReference>
<keyword evidence="4" id="KW-0804">Transcription</keyword>
<dbReference type="Gene3D" id="1.10.10.10">
    <property type="entry name" value="Winged helix-like DNA-binding domain superfamily/Winged helix DNA-binding domain"/>
    <property type="match status" value="1"/>
</dbReference>
<keyword evidence="2" id="KW-0805">Transcription regulation</keyword>
<evidence type="ECO:0000256" key="2">
    <source>
        <dbReference type="ARBA" id="ARBA00023015"/>
    </source>
</evidence>
<gene>
    <name evidence="6" type="ORF">SAMN05444354_12687</name>
</gene>
<dbReference type="PROSITE" id="PS50931">
    <property type="entry name" value="HTH_LYSR"/>
    <property type="match status" value="1"/>
</dbReference>
<accession>A0A1H8CL75</accession>
<keyword evidence="3" id="KW-0238">DNA-binding</keyword>
<dbReference type="SUPFAM" id="SSF46785">
    <property type="entry name" value="Winged helix' DNA-binding domain"/>
    <property type="match status" value="1"/>
</dbReference>
<dbReference type="InterPro" id="IPR000847">
    <property type="entry name" value="LysR_HTH_N"/>
</dbReference>
<dbReference type="Proteomes" id="UP000182719">
    <property type="component" value="Unassembled WGS sequence"/>
</dbReference>
<dbReference type="PANTHER" id="PTHR30537">
    <property type="entry name" value="HTH-TYPE TRANSCRIPTIONAL REGULATOR"/>
    <property type="match status" value="1"/>
</dbReference>
<dbReference type="InterPro" id="IPR036388">
    <property type="entry name" value="WH-like_DNA-bd_sf"/>
</dbReference>
<dbReference type="Pfam" id="PF03466">
    <property type="entry name" value="LysR_substrate"/>
    <property type="match status" value="1"/>
</dbReference>
<evidence type="ECO:0000256" key="1">
    <source>
        <dbReference type="ARBA" id="ARBA00009437"/>
    </source>
</evidence>
<dbReference type="CDD" id="cd08422">
    <property type="entry name" value="PBP2_CrgA_like"/>
    <property type="match status" value="1"/>
</dbReference>
<keyword evidence="7" id="KW-1185">Reference proteome</keyword>
<evidence type="ECO:0000313" key="7">
    <source>
        <dbReference type="Proteomes" id="UP000182719"/>
    </source>
</evidence>
<evidence type="ECO:0000256" key="4">
    <source>
        <dbReference type="ARBA" id="ARBA00023163"/>
    </source>
</evidence>
<sequence>MAPLFTCPFPQANSGLKGTAANVIPSAPRAYRRVMFWVFVLIEDLLENQVPCPPMRNKTSKMKPEVAIPATLPADLRDLRAFCLVVDHGSLTAAARLLHETKGSVSRRLTRLESGLGISLVRRSPRLVQPTEDGVLYRQRVGRALELLEDATNALTEARGHPRGRIRVTAPPDFANTVLAPAIARFCEAHRDISLELLLTDRELDFDGHQLDIALRMAPSLRDSSLIAHRLLDVRMGFAASPAYLAREGSPRHLADLAKHRILMMRHDNGPGGIRLTPSVVAQDGAFLRSLAVAGTGIAFLPLAVAEPDLEQGRLVRLLPDLDSGHRFSLYLLHPAAPLVPARIRAFRDFMAQEFPIPGRSR</sequence>
<dbReference type="PANTHER" id="PTHR30537:SF5">
    <property type="entry name" value="HTH-TYPE TRANSCRIPTIONAL ACTIVATOR TTDR-RELATED"/>
    <property type="match status" value="1"/>
</dbReference>
<comment type="similarity">
    <text evidence="1">Belongs to the LysR transcriptional regulatory family.</text>
</comment>
<feature type="domain" description="HTH lysR-type" evidence="5">
    <location>
        <begin position="75"/>
        <end position="131"/>
    </location>
</feature>